<reference evidence="1 2" key="1">
    <citation type="submission" date="2024-11" db="EMBL/GenBank/DDBJ databases">
        <title>Using genomics to understand microbial adaptation to soil warming.</title>
        <authorList>
            <person name="Deangelis K.M. PhD."/>
        </authorList>
    </citation>
    <scope>NUCLEOTIDE SEQUENCE [LARGE SCALE GENOMIC DNA]</scope>
    <source>
        <strain evidence="1 2">GAS97</strain>
    </source>
</reference>
<evidence type="ECO:0000313" key="1">
    <source>
        <dbReference type="EMBL" id="MFK4447703.1"/>
    </source>
</evidence>
<organism evidence="1 2">
    <name type="scientific">Caballeronia udeis</name>
    <dbReference type="NCBI Taxonomy" id="1232866"/>
    <lineage>
        <taxon>Bacteria</taxon>
        <taxon>Pseudomonadati</taxon>
        <taxon>Pseudomonadota</taxon>
        <taxon>Betaproteobacteria</taxon>
        <taxon>Burkholderiales</taxon>
        <taxon>Burkholderiaceae</taxon>
        <taxon>Caballeronia</taxon>
    </lineage>
</organism>
<sequence length="75" mass="7766">MDPLRSCDTGDTACSMQWTAFAATSGGTMRALGAFNTPGLVAGSGNRLGDAIMACGNGTVLTEWRPHSGYLKRLA</sequence>
<evidence type="ECO:0000313" key="2">
    <source>
        <dbReference type="Proteomes" id="UP001620514"/>
    </source>
</evidence>
<protein>
    <submittedName>
        <fullName evidence="1">Uncharacterized protein</fullName>
    </submittedName>
</protein>
<proteinExistence type="predicted"/>
<dbReference type="EMBL" id="JBIYDN010000037">
    <property type="protein sequence ID" value="MFK4447703.1"/>
    <property type="molecule type" value="Genomic_DNA"/>
</dbReference>
<name>A0ABW8MVD9_9BURK</name>
<keyword evidence="2" id="KW-1185">Reference proteome</keyword>
<dbReference type="Proteomes" id="UP001620514">
    <property type="component" value="Unassembled WGS sequence"/>
</dbReference>
<gene>
    <name evidence="1" type="ORF">ABH943_007740</name>
</gene>
<accession>A0ABW8MVD9</accession>
<comment type="caution">
    <text evidence="1">The sequence shown here is derived from an EMBL/GenBank/DDBJ whole genome shotgun (WGS) entry which is preliminary data.</text>
</comment>
<dbReference type="RefSeq" id="WP_404613510.1">
    <property type="nucleotide sequence ID" value="NZ_JBIYDN010000037.1"/>
</dbReference>